<dbReference type="GeneID" id="96905480"/>
<dbReference type="GO" id="GO:0061186">
    <property type="term" value="P:negative regulation of silent mating-type cassette heterochromatin formation"/>
    <property type="evidence" value="ECO:0007669"/>
    <property type="project" value="EnsemblFungi"/>
</dbReference>
<dbReference type="EMBL" id="HE576760">
    <property type="protein sequence ID" value="CCC71791.1"/>
    <property type="molecule type" value="Genomic_DNA"/>
</dbReference>
<keyword evidence="4" id="KW-1185">Reference proteome</keyword>
<dbReference type="FunCoup" id="G0VJV9">
    <property type="interactions" value="191"/>
</dbReference>
<dbReference type="STRING" id="1064592.G0VJV9"/>
<dbReference type="InterPro" id="IPR039602">
    <property type="entry name" value="Rxt2"/>
</dbReference>
<dbReference type="PANTHER" id="PTHR28232:SF1">
    <property type="entry name" value="TRANSCRIPTIONAL REGULATORY PROTEIN RXT2"/>
    <property type="match status" value="1"/>
</dbReference>
<dbReference type="AlphaFoldDB" id="G0VJV9"/>
<feature type="compositionally biased region" description="Low complexity" evidence="1">
    <location>
        <begin position="255"/>
        <end position="267"/>
    </location>
</feature>
<dbReference type="GO" id="GO:0005829">
    <property type="term" value="C:cytosol"/>
    <property type="evidence" value="ECO:0007669"/>
    <property type="project" value="EnsemblFungi"/>
</dbReference>
<evidence type="ECO:0000313" key="4">
    <source>
        <dbReference type="Proteomes" id="UP000001640"/>
    </source>
</evidence>
<sequence length="394" mass="44516">MPETETPEEQQQEKEFINAFTKRVLKEKSGNYRVLKKSIDGRVVYPQAVGITSNRGNKLLQRSENVTRLHLDSKKVDEEEVVFYNGSEHPLLQRSIRKPSVGKTSGDRQKEEAQEVEEEDGRYVDLNNLVNVTETLSPIASLADIALNENGKTHSFHDNVLNKLALYVILMIEKEQNSLIRYSRLLELLLGEPPVPLYENNLGLKPYDHNLSLPDEEGQDTTNSNDKNVPTTELSNGTTEHSILPQPGTELPTTNNNNNNNNNNNSNNDEDDDDPFFSLPVLENVSRLTKSFAKIAQMHPDKDTLEPIRQVSQVALQRNQEFVRNLIKIRGFLVKANRIRERILQWSNEYAGFQEEGVTIPNVLKVVKRGLISATTNKAMSESGDESLADDGEN</sequence>
<dbReference type="GO" id="GO:0033698">
    <property type="term" value="C:Rpd3L complex"/>
    <property type="evidence" value="ECO:0007669"/>
    <property type="project" value="EnsemblFungi"/>
</dbReference>
<dbReference type="KEGG" id="ncs:NCAS_0I01230"/>
<dbReference type="GO" id="GO:0061188">
    <property type="term" value="P:negative regulation of rDNA heterochromatin formation"/>
    <property type="evidence" value="ECO:0007669"/>
    <property type="project" value="EnsemblFungi"/>
</dbReference>
<evidence type="ECO:0000256" key="1">
    <source>
        <dbReference type="SAM" id="MobiDB-lite"/>
    </source>
</evidence>
<dbReference type="eggNOG" id="ENOG502QU3T">
    <property type="taxonomic scope" value="Eukaryota"/>
</dbReference>
<dbReference type="GO" id="GO:0004407">
    <property type="term" value="F:histone deacetylase activity"/>
    <property type="evidence" value="ECO:0007669"/>
    <property type="project" value="EnsemblFungi"/>
</dbReference>
<gene>
    <name evidence="3" type="primary">NCAS0I01230</name>
    <name evidence="3" type="ordered locus">NCAS_0I01230</name>
</gene>
<dbReference type="InterPro" id="IPR013904">
    <property type="entry name" value="RXT2_N"/>
</dbReference>
<dbReference type="GO" id="GO:0000122">
    <property type="term" value="P:negative regulation of transcription by RNA polymerase II"/>
    <property type="evidence" value="ECO:0007669"/>
    <property type="project" value="EnsemblFungi"/>
</dbReference>
<dbReference type="OrthoDB" id="2405722at2759"/>
<dbReference type="GO" id="GO:0000747">
    <property type="term" value="P:conjugation with cellular fusion"/>
    <property type="evidence" value="ECO:0007669"/>
    <property type="project" value="EnsemblFungi"/>
</dbReference>
<evidence type="ECO:0000313" key="3">
    <source>
        <dbReference type="EMBL" id="CCC71791.1"/>
    </source>
</evidence>
<feature type="compositionally biased region" description="Polar residues" evidence="1">
    <location>
        <begin position="220"/>
        <end position="241"/>
    </location>
</feature>
<dbReference type="PANTHER" id="PTHR28232">
    <property type="entry name" value="TRANSCRIPTIONAL REGULATORY PROTEIN RXT2"/>
    <property type="match status" value="1"/>
</dbReference>
<feature type="region of interest" description="Disordered" evidence="1">
    <location>
        <begin position="208"/>
        <end position="277"/>
    </location>
</feature>
<dbReference type="GO" id="GO:0001403">
    <property type="term" value="P:invasive growth in response to glucose limitation"/>
    <property type="evidence" value="ECO:0007669"/>
    <property type="project" value="EnsemblFungi"/>
</dbReference>
<proteinExistence type="predicted"/>
<dbReference type="Pfam" id="PF08595">
    <property type="entry name" value="RXT2_N"/>
    <property type="match status" value="1"/>
</dbReference>
<dbReference type="OMA" id="YNGSEHN"/>
<name>G0VJV9_NAUCA</name>
<dbReference type="RefSeq" id="XP_003678135.1">
    <property type="nucleotide sequence ID" value="XM_003678087.1"/>
</dbReference>
<feature type="domain" description="Transcriptional regulatory protein RXT2 N-terminal" evidence="2">
    <location>
        <begin position="53"/>
        <end position="192"/>
    </location>
</feature>
<dbReference type="Proteomes" id="UP000001640">
    <property type="component" value="Chromosome 9"/>
</dbReference>
<feature type="region of interest" description="Disordered" evidence="1">
    <location>
        <begin position="94"/>
        <end position="119"/>
    </location>
</feature>
<dbReference type="GO" id="GO:2000219">
    <property type="term" value="P:positive regulation of invasive growth in response to glucose limitation"/>
    <property type="evidence" value="ECO:0007669"/>
    <property type="project" value="EnsemblFungi"/>
</dbReference>
<reference key="2">
    <citation type="submission" date="2011-08" db="EMBL/GenBank/DDBJ databases">
        <title>Genome sequence of Naumovozyma castellii.</title>
        <authorList>
            <person name="Gordon J.L."/>
            <person name="Armisen D."/>
            <person name="Proux-Wera E."/>
            <person name="OhEigeartaigh S.S."/>
            <person name="Byrne K.P."/>
            <person name="Wolfe K.H."/>
        </authorList>
    </citation>
    <scope>NUCLEOTIDE SEQUENCE</scope>
    <source>
        <strain>Type strain:CBS 4309</strain>
    </source>
</reference>
<reference evidence="3 4" key="1">
    <citation type="journal article" date="2011" name="Proc. Natl. Acad. Sci. U.S.A.">
        <title>Evolutionary erosion of yeast sex chromosomes by mating-type switching accidents.</title>
        <authorList>
            <person name="Gordon J.L."/>
            <person name="Armisen D."/>
            <person name="Proux-Wera E."/>
            <person name="Oheigeartaigh S.S."/>
            <person name="Byrne K.P."/>
            <person name="Wolfe K.H."/>
        </authorList>
    </citation>
    <scope>NUCLEOTIDE SEQUENCE [LARGE SCALE GENOMIC DNA]</scope>
    <source>
        <strain evidence="4">ATCC 76901 / BCRC 22586 / CBS 4309 / NBRC 1992 / NRRL Y-12630</strain>
    </source>
</reference>
<accession>G0VJV9</accession>
<organism evidence="3 4">
    <name type="scientific">Naumovozyma castellii</name>
    <name type="common">Yeast</name>
    <name type="synonym">Saccharomyces castellii</name>
    <dbReference type="NCBI Taxonomy" id="27288"/>
    <lineage>
        <taxon>Eukaryota</taxon>
        <taxon>Fungi</taxon>
        <taxon>Dikarya</taxon>
        <taxon>Ascomycota</taxon>
        <taxon>Saccharomycotina</taxon>
        <taxon>Saccharomycetes</taxon>
        <taxon>Saccharomycetales</taxon>
        <taxon>Saccharomycetaceae</taxon>
        <taxon>Naumovozyma</taxon>
    </lineage>
</organism>
<dbReference type="InParanoid" id="G0VJV9"/>
<dbReference type="HOGENOM" id="CLU_756436_0_0_1"/>
<protein>
    <recommendedName>
        <fullName evidence="2">Transcriptional regulatory protein RXT2 N-terminal domain-containing protein</fullName>
    </recommendedName>
</protein>
<evidence type="ECO:0000259" key="2">
    <source>
        <dbReference type="Pfam" id="PF08595"/>
    </source>
</evidence>